<evidence type="ECO:0000313" key="5">
    <source>
        <dbReference type="Proteomes" id="UP000186917"/>
    </source>
</evidence>
<keyword evidence="5" id="KW-1185">Reference proteome</keyword>
<dbReference type="InterPro" id="IPR011006">
    <property type="entry name" value="CheY-like_superfamily"/>
</dbReference>
<dbReference type="PANTHER" id="PTHR44591:SF3">
    <property type="entry name" value="RESPONSE REGULATORY DOMAIN-CONTAINING PROTEIN"/>
    <property type="match status" value="1"/>
</dbReference>
<protein>
    <submittedName>
        <fullName evidence="4">CheY chemotaxis protein or a CheY-like REC (Receiver) domain</fullName>
    </submittedName>
</protein>
<evidence type="ECO:0000313" key="4">
    <source>
        <dbReference type="EMBL" id="SIS63979.1"/>
    </source>
</evidence>
<dbReference type="PANTHER" id="PTHR44591">
    <property type="entry name" value="STRESS RESPONSE REGULATOR PROTEIN 1"/>
    <property type="match status" value="1"/>
</dbReference>
<dbReference type="KEGG" id="fln:FLA_4964"/>
<evidence type="ECO:0000256" key="2">
    <source>
        <dbReference type="PROSITE-ProRule" id="PRU00169"/>
    </source>
</evidence>
<dbReference type="GO" id="GO:0000160">
    <property type="term" value="P:phosphorelay signal transduction system"/>
    <property type="evidence" value="ECO:0007669"/>
    <property type="project" value="InterPro"/>
</dbReference>
<feature type="modified residue" description="4-aspartylphosphate" evidence="2">
    <location>
        <position position="59"/>
    </location>
</feature>
<dbReference type="Proteomes" id="UP000186917">
    <property type="component" value="Unassembled WGS sequence"/>
</dbReference>
<accession>A0A173MN54</accession>
<evidence type="ECO:0000256" key="1">
    <source>
        <dbReference type="ARBA" id="ARBA00022553"/>
    </source>
</evidence>
<dbReference type="EMBL" id="FTOR01000001">
    <property type="protein sequence ID" value="SIS63979.1"/>
    <property type="molecule type" value="Genomic_DNA"/>
</dbReference>
<dbReference type="SMART" id="SM00448">
    <property type="entry name" value="REC"/>
    <property type="match status" value="1"/>
</dbReference>
<sequence length="148" mass="16919">MEKIVILLVEDDLDDREILSSAIKEVYPSAYLMEITNGKELCQLADDSNAPHIDMIFMDINLPFCNGKLCLEKLRQSARYASVPIMMMTTSSRGKDIDDTFESGATRYIVKPYSYIKILELMKGILANVKNFNSSIKDKNAYLWRYSV</sequence>
<dbReference type="RefSeq" id="WP_076375092.1">
    <property type="nucleotide sequence ID" value="NZ_AP017422.1"/>
</dbReference>
<gene>
    <name evidence="4" type="ORF">SAMN05421788_101366</name>
</gene>
<proteinExistence type="predicted"/>
<dbReference type="Pfam" id="PF00072">
    <property type="entry name" value="Response_reg"/>
    <property type="match status" value="1"/>
</dbReference>
<dbReference type="OrthoDB" id="7631574at2"/>
<keyword evidence="1 2" id="KW-0597">Phosphoprotein</keyword>
<dbReference type="STRING" id="477680.SAMN05421788_101366"/>
<dbReference type="SUPFAM" id="SSF52172">
    <property type="entry name" value="CheY-like"/>
    <property type="match status" value="1"/>
</dbReference>
<name>A0A173MN54_9BACT</name>
<feature type="domain" description="Response regulatory" evidence="3">
    <location>
        <begin position="5"/>
        <end position="126"/>
    </location>
</feature>
<dbReference type="InterPro" id="IPR001789">
    <property type="entry name" value="Sig_transdc_resp-reg_receiver"/>
</dbReference>
<organism evidence="4 5">
    <name type="scientific">Filimonas lacunae</name>
    <dbReference type="NCBI Taxonomy" id="477680"/>
    <lineage>
        <taxon>Bacteria</taxon>
        <taxon>Pseudomonadati</taxon>
        <taxon>Bacteroidota</taxon>
        <taxon>Chitinophagia</taxon>
        <taxon>Chitinophagales</taxon>
        <taxon>Chitinophagaceae</taxon>
        <taxon>Filimonas</taxon>
    </lineage>
</organism>
<dbReference type="InterPro" id="IPR050595">
    <property type="entry name" value="Bact_response_regulator"/>
</dbReference>
<evidence type="ECO:0000259" key="3">
    <source>
        <dbReference type="PROSITE" id="PS50110"/>
    </source>
</evidence>
<reference evidence="5" key="1">
    <citation type="submission" date="2017-01" db="EMBL/GenBank/DDBJ databases">
        <authorList>
            <person name="Varghese N."/>
            <person name="Submissions S."/>
        </authorList>
    </citation>
    <scope>NUCLEOTIDE SEQUENCE [LARGE SCALE GENOMIC DNA]</scope>
    <source>
        <strain evidence="5">DSM 21054</strain>
    </source>
</reference>
<dbReference type="AlphaFoldDB" id="A0A173MN54"/>
<dbReference type="PROSITE" id="PS50110">
    <property type="entry name" value="RESPONSE_REGULATORY"/>
    <property type="match status" value="1"/>
</dbReference>
<dbReference type="Gene3D" id="3.40.50.2300">
    <property type="match status" value="1"/>
</dbReference>